<gene>
    <name evidence="11" type="ORF">HNR70_000061</name>
</gene>
<evidence type="ECO:0000256" key="2">
    <source>
        <dbReference type="ARBA" id="ARBA00007783"/>
    </source>
</evidence>
<dbReference type="Proteomes" id="UP000588158">
    <property type="component" value="Unassembled WGS sequence"/>
</dbReference>
<comment type="subcellular location">
    <subcellularLocation>
        <location evidence="1">Cell inner membrane</location>
        <topology evidence="1">Multi-pass membrane protein</topology>
    </subcellularLocation>
    <subcellularLocation>
        <location evidence="9">Cell membrane</location>
        <topology evidence="9">Multi-pass membrane protein</topology>
    </subcellularLocation>
</comment>
<evidence type="ECO:0000256" key="3">
    <source>
        <dbReference type="ARBA" id="ARBA00022448"/>
    </source>
</evidence>
<feature type="transmembrane region" description="Helical" evidence="9">
    <location>
        <begin position="175"/>
        <end position="198"/>
    </location>
</feature>
<dbReference type="GO" id="GO:0005886">
    <property type="term" value="C:plasma membrane"/>
    <property type="evidence" value="ECO:0007669"/>
    <property type="project" value="UniProtKB-SubCell"/>
</dbReference>
<accession>A0A841AAV5</accession>
<keyword evidence="8 9" id="KW-0472">Membrane</keyword>
<dbReference type="AlphaFoldDB" id="A0A841AAV5"/>
<feature type="transmembrane region" description="Helical" evidence="9">
    <location>
        <begin position="268"/>
        <end position="290"/>
    </location>
</feature>
<dbReference type="PANTHER" id="PTHR30413">
    <property type="entry name" value="INNER MEMBRANE TRANSPORT PERMEASE"/>
    <property type="match status" value="1"/>
</dbReference>
<feature type="transmembrane region" description="Helical" evidence="9">
    <location>
        <begin position="69"/>
        <end position="92"/>
    </location>
</feature>
<keyword evidence="5" id="KW-0997">Cell inner membrane</keyword>
<reference evidence="11 12" key="1">
    <citation type="submission" date="2020-08" db="EMBL/GenBank/DDBJ databases">
        <title>Sequencing the genomes of 1000 actinobacteria strains.</title>
        <authorList>
            <person name="Klenk H.-P."/>
        </authorList>
    </citation>
    <scope>NUCLEOTIDE SEQUENCE [LARGE SCALE GENOMIC DNA]</scope>
    <source>
        <strain evidence="11 12">DSM 28796</strain>
    </source>
</reference>
<dbReference type="RefSeq" id="WP_184323900.1">
    <property type="nucleotide sequence ID" value="NZ_JACHLZ010000001.1"/>
</dbReference>
<dbReference type="GO" id="GO:0140359">
    <property type="term" value="F:ABC-type transporter activity"/>
    <property type="evidence" value="ECO:0007669"/>
    <property type="project" value="InterPro"/>
</dbReference>
<keyword evidence="6 9" id="KW-0812">Transmembrane</keyword>
<dbReference type="GO" id="GO:0015920">
    <property type="term" value="P:lipopolysaccharide transport"/>
    <property type="evidence" value="ECO:0007669"/>
    <property type="project" value="TreeGrafter"/>
</dbReference>
<dbReference type="Pfam" id="PF01061">
    <property type="entry name" value="ABC2_membrane"/>
    <property type="match status" value="1"/>
</dbReference>
<dbReference type="PANTHER" id="PTHR30413:SF8">
    <property type="entry name" value="TRANSPORT PERMEASE PROTEIN"/>
    <property type="match status" value="1"/>
</dbReference>
<protein>
    <recommendedName>
        <fullName evidence="9">Transport permease protein</fullName>
    </recommendedName>
</protein>
<evidence type="ECO:0000256" key="5">
    <source>
        <dbReference type="ARBA" id="ARBA00022519"/>
    </source>
</evidence>
<evidence type="ECO:0000256" key="1">
    <source>
        <dbReference type="ARBA" id="ARBA00004429"/>
    </source>
</evidence>
<keyword evidence="7 9" id="KW-1133">Transmembrane helix</keyword>
<evidence type="ECO:0000256" key="9">
    <source>
        <dbReference type="RuleBase" id="RU361157"/>
    </source>
</evidence>
<evidence type="ECO:0000256" key="4">
    <source>
        <dbReference type="ARBA" id="ARBA00022475"/>
    </source>
</evidence>
<dbReference type="InterPro" id="IPR013525">
    <property type="entry name" value="ABC2_TM"/>
</dbReference>
<feature type="transmembrane region" description="Helical" evidence="9">
    <location>
        <begin position="210"/>
        <end position="228"/>
    </location>
</feature>
<organism evidence="11 12">
    <name type="scientific">Brachybacterium aquaticum</name>
    <dbReference type="NCBI Taxonomy" id="1432564"/>
    <lineage>
        <taxon>Bacteria</taxon>
        <taxon>Bacillati</taxon>
        <taxon>Actinomycetota</taxon>
        <taxon>Actinomycetes</taxon>
        <taxon>Micrococcales</taxon>
        <taxon>Dermabacteraceae</taxon>
        <taxon>Brachybacterium</taxon>
    </lineage>
</organism>
<keyword evidence="12" id="KW-1185">Reference proteome</keyword>
<proteinExistence type="inferred from homology"/>
<dbReference type="PROSITE" id="PS51012">
    <property type="entry name" value="ABC_TM2"/>
    <property type="match status" value="1"/>
</dbReference>
<sequence length="300" mass="33659">MAEARSAAQVVQNLEARGFATEGLSPVGVRPPLGQYLRELWDRRHFIWVDSRHRLDTKNSRNRLGRIWLILRPMLDAALYFFVFGVLISGARGGIENFAAYVVVGVLMFQSTMRSLSQGPGLIRGGSAMIRAFSFPRVAIPLAWAIREALQMRYTLPVTLLMIMVIPPNEMPGPAWLLVVPIFALQMLLNLGIALLMARLGFVFPDTSQLMGVVARFLMYGSGVIFPVEHYLGRFDNPWFDAAIEANPIYQMLRLYRSALIDNAVAPFHSWLILAAWSVGILVIGFFVFWRGEASYGDAH</sequence>
<evidence type="ECO:0000256" key="8">
    <source>
        <dbReference type="ARBA" id="ARBA00023136"/>
    </source>
</evidence>
<evidence type="ECO:0000256" key="7">
    <source>
        <dbReference type="ARBA" id="ARBA00022989"/>
    </source>
</evidence>
<dbReference type="EMBL" id="JACHLZ010000001">
    <property type="protein sequence ID" value="MBB5830248.1"/>
    <property type="molecule type" value="Genomic_DNA"/>
</dbReference>
<dbReference type="InterPro" id="IPR047817">
    <property type="entry name" value="ABC2_TM_bact-type"/>
</dbReference>
<comment type="caution">
    <text evidence="11">The sequence shown here is derived from an EMBL/GenBank/DDBJ whole genome shotgun (WGS) entry which is preliminary data.</text>
</comment>
<comment type="caution">
    <text evidence="9">Lacks conserved residue(s) required for the propagation of feature annotation.</text>
</comment>
<evidence type="ECO:0000313" key="12">
    <source>
        <dbReference type="Proteomes" id="UP000588158"/>
    </source>
</evidence>
<keyword evidence="3 9" id="KW-0813">Transport</keyword>
<comment type="similarity">
    <text evidence="2 9">Belongs to the ABC-2 integral membrane protein family.</text>
</comment>
<evidence type="ECO:0000256" key="6">
    <source>
        <dbReference type="ARBA" id="ARBA00022692"/>
    </source>
</evidence>
<evidence type="ECO:0000259" key="10">
    <source>
        <dbReference type="PROSITE" id="PS51012"/>
    </source>
</evidence>
<feature type="domain" description="ABC transmembrane type-2" evidence="10">
    <location>
        <begin position="64"/>
        <end position="292"/>
    </location>
</feature>
<keyword evidence="4 9" id="KW-1003">Cell membrane</keyword>
<evidence type="ECO:0000313" key="11">
    <source>
        <dbReference type="EMBL" id="MBB5830248.1"/>
    </source>
</evidence>
<name>A0A841AAV5_9MICO</name>